<sequence length="252" mass="27233">MRLFRRKEIVLALLGSLLIAGAVYLPLISLLGRTSIVVATGEIARGELLSKENVALKKVANPEVGKEDIQDLELVLGKTVRVDRVAGDHISQELLGKPEDQSLQQLLEPGEVLGSLSLPASEGIGWVIKEGDLLTVVSTDPATISVVAEAPEPKAQPERPGSEPQSTESNEPGQEERESVALDKISLANQMIIANIEVLEVIRPEHPDSRDLLEGSPQWVQIFFRATPEEASKIAFLEAKGSFKVVVQEGSL</sequence>
<accession>A0A6V8NNV5</accession>
<feature type="region of interest" description="Disordered" evidence="1">
    <location>
        <begin position="148"/>
        <end position="179"/>
    </location>
</feature>
<proteinExistence type="predicted"/>
<protein>
    <recommendedName>
        <fullName evidence="2">SAF domain-containing protein</fullName>
    </recommendedName>
</protein>
<evidence type="ECO:0000259" key="2">
    <source>
        <dbReference type="SMART" id="SM00858"/>
    </source>
</evidence>
<feature type="compositionally biased region" description="Basic and acidic residues" evidence="1">
    <location>
        <begin position="151"/>
        <end position="161"/>
    </location>
</feature>
<dbReference type="InterPro" id="IPR013974">
    <property type="entry name" value="SAF"/>
</dbReference>
<dbReference type="EMBL" id="BLRV01000151">
    <property type="protein sequence ID" value="GFP21955.1"/>
    <property type="molecule type" value="Genomic_DNA"/>
</dbReference>
<dbReference type="CDD" id="cd11614">
    <property type="entry name" value="SAF_CpaB_FlgA_like"/>
    <property type="match status" value="1"/>
</dbReference>
<feature type="compositionally biased region" description="Polar residues" evidence="1">
    <location>
        <begin position="163"/>
        <end position="172"/>
    </location>
</feature>
<reference evidence="3 4" key="1">
    <citation type="journal article" date="2020" name="Front. Microbiol.">
        <title>Single-cell genomics of novel Actinobacteria with the Wood-Ljungdahl pathway discovered in a serpentinizing system.</title>
        <authorList>
            <person name="Merino N."/>
            <person name="Kawai M."/>
            <person name="Boyd E.S."/>
            <person name="Colman D.R."/>
            <person name="McGlynn S.E."/>
            <person name="Nealson K.H."/>
            <person name="Kurokawa K."/>
            <person name="Hongoh Y."/>
        </authorList>
    </citation>
    <scope>NUCLEOTIDE SEQUENCE [LARGE SCALE GENOMIC DNA]</scope>
    <source>
        <strain evidence="3 4">S06</strain>
    </source>
</reference>
<feature type="domain" description="SAF" evidence="2">
    <location>
        <begin position="34"/>
        <end position="96"/>
    </location>
</feature>
<dbReference type="Proteomes" id="UP000580051">
    <property type="component" value="Unassembled WGS sequence"/>
</dbReference>
<evidence type="ECO:0000313" key="4">
    <source>
        <dbReference type="Proteomes" id="UP000580051"/>
    </source>
</evidence>
<name>A0A6V8NNV5_9ACTN</name>
<dbReference type="SMART" id="SM00858">
    <property type="entry name" value="SAF"/>
    <property type="match status" value="1"/>
</dbReference>
<organism evidence="3 4">
    <name type="scientific">Candidatus Hakubella thermalkaliphila</name>
    <dbReference type="NCBI Taxonomy" id="2754717"/>
    <lineage>
        <taxon>Bacteria</taxon>
        <taxon>Bacillati</taxon>
        <taxon>Actinomycetota</taxon>
        <taxon>Actinomycetota incertae sedis</taxon>
        <taxon>Candidatus Hakubellales</taxon>
        <taxon>Candidatus Hakubellaceae</taxon>
        <taxon>Candidatus Hakubella</taxon>
    </lineage>
</organism>
<dbReference type="AlphaFoldDB" id="A0A6V8NNV5"/>
<evidence type="ECO:0000313" key="3">
    <source>
        <dbReference type="EMBL" id="GFP21955.1"/>
    </source>
</evidence>
<dbReference type="Gene3D" id="3.90.1210.10">
    <property type="entry name" value="Antifreeze-like/N-acetylneuraminic acid synthase C-terminal domain"/>
    <property type="match status" value="1"/>
</dbReference>
<evidence type="ECO:0000256" key="1">
    <source>
        <dbReference type="SAM" id="MobiDB-lite"/>
    </source>
</evidence>
<gene>
    <name evidence="3" type="ORF">HKBW3S06_01181</name>
</gene>
<dbReference type="RefSeq" id="WP_176227027.1">
    <property type="nucleotide sequence ID" value="NZ_BLRV01000151.1"/>
</dbReference>
<comment type="caution">
    <text evidence="3">The sequence shown here is derived from an EMBL/GenBank/DDBJ whole genome shotgun (WGS) entry which is preliminary data.</text>
</comment>
<dbReference type="Pfam" id="PF08666">
    <property type="entry name" value="SAF"/>
    <property type="match status" value="1"/>
</dbReference>